<comment type="caution">
    <text evidence="1">The sequence shown here is derived from an EMBL/GenBank/DDBJ whole genome shotgun (WGS) entry which is preliminary data.</text>
</comment>
<dbReference type="EMBL" id="JAVDTF010000001">
    <property type="protein sequence ID" value="MDR6782314.1"/>
    <property type="molecule type" value="Genomic_DNA"/>
</dbReference>
<accession>A0ACC6KSS8</accession>
<organism evidence="1 2">
    <name type="scientific">Pedobacter africanus</name>
    <dbReference type="NCBI Taxonomy" id="151894"/>
    <lineage>
        <taxon>Bacteria</taxon>
        <taxon>Pseudomonadati</taxon>
        <taxon>Bacteroidota</taxon>
        <taxon>Sphingobacteriia</taxon>
        <taxon>Sphingobacteriales</taxon>
        <taxon>Sphingobacteriaceae</taxon>
        <taxon>Pedobacter</taxon>
    </lineage>
</organism>
<keyword evidence="2" id="KW-1185">Reference proteome</keyword>
<protein>
    <submittedName>
        <fullName evidence="1">Uncharacterized protein</fullName>
    </submittedName>
</protein>
<evidence type="ECO:0000313" key="1">
    <source>
        <dbReference type="EMBL" id="MDR6782314.1"/>
    </source>
</evidence>
<evidence type="ECO:0000313" key="2">
    <source>
        <dbReference type="Proteomes" id="UP001246858"/>
    </source>
</evidence>
<sequence>MKKLCAALLFSFIGISAFASDLTPKVKGATLEVKTTLKKDKIEVSTAKEAVGKLKRVQVRVDWMDECGNTMAIYVSAPQGTPYGDYWMAAANHAINIMRNNGGCLY</sequence>
<proteinExistence type="predicted"/>
<reference evidence="1" key="1">
    <citation type="submission" date="2023-07" db="EMBL/GenBank/DDBJ databases">
        <title>Sorghum-associated microbial communities from plants grown in Nebraska, USA.</title>
        <authorList>
            <person name="Schachtman D."/>
        </authorList>
    </citation>
    <scope>NUCLEOTIDE SEQUENCE</scope>
    <source>
        <strain evidence="1">2697</strain>
    </source>
</reference>
<dbReference type="Proteomes" id="UP001246858">
    <property type="component" value="Unassembled WGS sequence"/>
</dbReference>
<gene>
    <name evidence="1" type="ORF">J2X78_000866</name>
</gene>
<name>A0ACC6KSS8_9SPHI</name>